<dbReference type="AlphaFoldDB" id="A0A1Y3BCE5"/>
<evidence type="ECO:0000313" key="1">
    <source>
        <dbReference type="EMBL" id="OTF77867.1"/>
    </source>
</evidence>
<reference evidence="1 2" key="1">
    <citation type="submission" date="2017-03" db="EMBL/GenBank/DDBJ databases">
        <title>Genome Survey of Euroglyphus maynei.</title>
        <authorList>
            <person name="Arlian L.G."/>
            <person name="Morgan M.S."/>
            <person name="Rider S.D."/>
        </authorList>
    </citation>
    <scope>NUCLEOTIDE SEQUENCE [LARGE SCALE GENOMIC DNA]</scope>
    <source>
        <strain evidence="1">Arlian Lab</strain>
        <tissue evidence="1">Whole body</tissue>
    </source>
</reference>
<proteinExistence type="predicted"/>
<accession>A0A1Y3BCE5</accession>
<sequence>MNRIFFAENQNNGKILTIQDDDDDVAKYYYENNIPKKQKKKTSIHQKQVPFLLQTSIQRTLAKSI</sequence>
<organism evidence="1 2">
    <name type="scientific">Euroglyphus maynei</name>
    <name type="common">Mayne's house dust mite</name>
    <dbReference type="NCBI Taxonomy" id="6958"/>
    <lineage>
        <taxon>Eukaryota</taxon>
        <taxon>Metazoa</taxon>
        <taxon>Ecdysozoa</taxon>
        <taxon>Arthropoda</taxon>
        <taxon>Chelicerata</taxon>
        <taxon>Arachnida</taxon>
        <taxon>Acari</taxon>
        <taxon>Acariformes</taxon>
        <taxon>Sarcoptiformes</taxon>
        <taxon>Astigmata</taxon>
        <taxon>Psoroptidia</taxon>
        <taxon>Analgoidea</taxon>
        <taxon>Pyroglyphidae</taxon>
        <taxon>Pyroglyphinae</taxon>
        <taxon>Euroglyphus</taxon>
    </lineage>
</organism>
<evidence type="ECO:0000313" key="2">
    <source>
        <dbReference type="Proteomes" id="UP000194236"/>
    </source>
</evidence>
<protein>
    <submittedName>
        <fullName evidence="1">Uncharacterized protein</fullName>
    </submittedName>
</protein>
<name>A0A1Y3BCE5_EURMA</name>
<keyword evidence="2" id="KW-1185">Reference proteome</keyword>
<comment type="caution">
    <text evidence="1">The sequence shown here is derived from an EMBL/GenBank/DDBJ whole genome shotgun (WGS) entry which is preliminary data.</text>
</comment>
<dbReference type="EMBL" id="MUJZ01030539">
    <property type="protein sequence ID" value="OTF77867.1"/>
    <property type="molecule type" value="Genomic_DNA"/>
</dbReference>
<gene>
    <name evidence="1" type="ORF">BLA29_004709</name>
</gene>
<dbReference type="Proteomes" id="UP000194236">
    <property type="component" value="Unassembled WGS sequence"/>
</dbReference>